<dbReference type="Pfam" id="PF01408">
    <property type="entry name" value="GFO_IDH_MocA"/>
    <property type="match status" value="1"/>
</dbReference>
<dbReference type="InterPro" id="IPR000683">
    <property type="entry name" value="Gfo/Idh/MocA-like_OxRdtase_N"/>
</dbReference>
<proteinExistence type="predicted"/>
<dbReference type="Proteomes" id="UP000249577">
    <property type="component" value="Unassembled WGS sequence"/>
</dbReference>
<organism evidence="4 5">
    <name type="scientific">Ancylobacter novellus</name>
    <name type="common">Thiobacillus novellus</name>
    <dbReference type="NCBI Taxonomy" id="921"/>
    <lineage>
        <taxon>Bacteria</taxon>
        <taxon>Pseudomonadati</taxon>
        <taxon>Pseudomonadota</taxon>
        <taxon>Alphaproteobacteria</taxon>
        <taxon>Hyphomicrobiales</taxon>
        <taxon>Xanthobacteraceae</taxon>
        <taxon>Ancylobacter</taxon>
    </lineage>
</organism>
<dbReference type="AlphaFoldDB" id="A0A2W5LX61"/>
<sequence>MAARTAFRRRTRRRDRRAVRLTEGPRTGIAIVGCGYVADSYRWRLALHEDALKLIGVWDHDPQRLAAFSACWGDRAYRSLDEVLSDPEVSLVLNLTTPESHAEVTEVAIAAGRHVYSEKPLGMTVAEARRMRDLARAAGVRLASAPCNVLGESAQTLWRAVRTGVAGKVALAYAELDDGMIHRANYRTWASRSGRIWPARGEFETGCTFEHAGYAVTVFAAMFGPVRRVTAFSALLVPDKRTDPPLPHPAPDFSVGCLEFDGGIVARVTNSVVASYDHRMRIFGDEGTLELREPWDYASPVKFRAASVGRLSRLMERKLGAGFGARRLSPVRPTPFKTGRGAPTMDFMRGPAELAEAIRTGRKCRLDEDFAVHVTEVTEMLQHPDRFNRPAVVESSFAPIEPMDWAR</sequence>
<dbReference type="SUPFAM" id="SSF55347">
    <property type="entry name" value="Glyceraldehyde-3-phosphate dehydrogenase-like, C-terminal domain"/>
    <property type="match status" value="1"/>
</dbReference>
<evidence type="ECO:0000259" key="2">
    <source>
        <dbReference type="Pfam" id="PF01408"/>
    </source>
</evidence>
<dbReference type="SUPFAM" id="SSF51735">
    <property type="entry name" value="NAD(P)-binding Rossmann-fold domains"/>
    <property type="match status" value="1"/>
</dbReference>
<dbReference type="EMBL" id="QFPN01000010">
    <property type="protein sequence ID" value="PZQ11917.1"/>
    <property type="molecule type" value="Genomic_DNA"/>
</dbReference>
<evidence type="ECO:0000259" key="3">
    <source>
        <dbReference type="Pfam" id="PF22725"/>
    </source>
</evidence>
<dbReference type="InterPro" id="IPR050463">
    <property type="entry name" value="Gfo/Idh/MocA_oxidrdct_glycsds"/>
</dbReference>
<dbReference type="PANTHER" id="PTHR43818">
    <property type="entry name" value="BCDNA.GH03377"/>
    <property type="match status" value="1"/>
</dbReference>
<gene>
    <name evidence="4" type="ORF">DI565_17200</name>
</gene>
<dbReference type="GO" id="GO:0016491">
    <property type="term" value="F:oxidoreductase activity"/>
    <property type="evidence" value="ECO:0007669"/>
    <property type="project" value="UniProtKB-KW"/>
</dbReference>
<dbReference type="InterPro" id="IPR036291">
    <property type="entry name" value="NAD(P)-bd_dom_sf"/>
</dbReference>
<evidence type="ECO:0000256" key="1">
    <source>
        <dbReference type="ARBA" id="ARBA00023002"/>
    </source>
</evidence>
<dbReference type="GO" id="GO:0000166">
    <property type="term" value="F:nucleotide binding"/>
    <property type="evidence" value="ECO:0007669"/>
    <property type="project" value="InterPro"/>
</dbReference>
<evidence type="ECO:0000313" key="5">
    <source>
        <dbReference type="Proteomes" id="UP000249577"/>
    </source>
</evidence>
<reference evidence="4 5" key="1">
    <citation type="submission" date="2017-08" db="EMBL/GenBank/DDBJ databases">
        <title>Infants hospitalized years apart are colonized by the same room-sourced microbial strains.</title>
        <authorList>
            <person name="Brooks B."/>
            <person name="Olm M.R."/>
            <person name="Firek B.A."/>
            <person name="Baker R."/>
            <person name="Thomas B.C."/>
            <person name="Morowitz M.J."/>
            <person name="Banfield J.F."/>
        </authorList>
    </citation>
    <scope>NUCLEOTIDE SEQUENCE [LARGE SCALE GENOMIC DNA]</scope>
    <source>
        <strain evidence="4">S2_005_003_R2_43</strain>
    </source>
</reference>
<name>A0A2W5LX61_ANCNO</name>
<evidence type="ECO:0000313" key="4">
    <source>
        <dbReference type="EMBL" id="PZQ11917.1"/>
    </source>
</evidence>
<dbReference type="Gene3D" id="3.30.360.10">
    <property type="entry name" value="Dihydrodipicolinate Reductase, domain 2"/>
    <property type="match status" value="1"/>
</dbReference>
<dbReference type="InterPro" id="IPR055170">
    <property type="entry name" value="GFO_IDH_MocA-like_dom"/>
</dbReference>
<dbReference type="Pfam" id="PF22725">
    <property type="entry name" value="GFO_IDH_MocA_C3"/>
    <property type="match status" value="1"/>
</dbReference>
<feature type="domain" description="GFO/IDH/MocA-like oxidoreductase" evidence="3">
    <location>
        <begin position="155"/>
        <end position="290"/>
    </location>
</feature>
<keyword evidence="1" id="KW-0560">Oxidoreductase</keyword>
<protein>
    <submittedName>
        <fullName evidence="4">Gfo/Idh/MocA family oxidoreductase</fullName>
    </submittedName>
</protein>
<dbReference type="PANTHER" id="PTHR43818:SF11">
    <property type="entry name" value="BCDNA.GH03377"/>
    <property type="match status" value="1"/>
</dbReference>
<comment type="caution">
    <text evidence="4">The sequence shown here is derived from an EMBL/GenBank/DDBJ whole genome shotgun (WGS) entry which is preliminary data.</text>
</comment>
<accession>A0A2W5LX61</accession>
<dbReference type="Gene3D" id="3.40.50.720">
    <property type="entry name" value="NAD(P)-binding Rossmann-like Domain"/>
    <property type="match status" value="1"/>
</dbReference>
<feature type="domain" description="Gfo/Idh/MocA-like oxidoreductase N-terminal" evidence="2">
    <location>
        <begin position="29"/>
        <end position="143"/>
    </location>
</feature>